<keyword evidence="1" id="KW-0175">Coiled coil</keyword>
<accession>A0A6A4S7N9</accession>
<gene>
    <name evidence="4" type="ORF">F2P81_019646</name>
</gene>
<feature type="compositionally biased region" description="Basic and acidic residues" evidence="2">
    <location>
        <begin position="280"/>
        <end position="299"/>
    </location>
</feature>
<dbReference type="Pfam" id="PF21044">
    <property type="entry name" value="CIP2A_N"/>
    <property type="match status" value="1"/>
</dbReference>
<comment type="caution">
    <text evidence="4">The sequence shown here is derived from an EMBL/GenBank/DDBJ whole genome shotgun (WGS) entry which is preliminary data.</text>
</comment>
<organism evidence="4 5">
    <name type="scientific">Scophthalmus maximus</name>
    <name type="common">Turbot</name>
    <name type="synonym">Psetta maxima</name>
    <dbReference type="NCBI Taxonomy" id="52904"/>
    <lineage>
        <taxon>Eukaryota</taxon>
        <taxon>Metazoa</taxon>
        <taxon>Chordata</taxon>
        <taxon>Craniata</taxon>
        <taxon>Vertebrata</taxon>
        <taxon>Euteleostomi</taxon>
        <taxon>Actinopterygii</taxon>
        <taxon>Neopterygii</taxon>
        <taxon>Teleostei</taxon>
        <taxon>Neoteleostei</taxon>
        <taxon>Acanthomorphata</taxon>
        <taxon>Carangaria</taxon>
        <taxon>Pleuronectiformes</taxon>
        <taxon>Pleuronectoidei</taxon>
        <taxon>Scophthalmidae</taxon>
        <taxon>Scophthalmus</taxon>
    </lineage>
</organism>
<dbReference type="InterPro" id="IPR042510">
    <property type="entry name" value="CIP2A"/>
</dbReference>
<evidence type="ECO:0000259" key="3">
    <source>
        <dbReference type="Pfam" id="PF21044"/>
    </source>
</evidence>
<dbReference type="InterPro" id="IPR048701">
    <property type="entry name" value="CIP2A_N"/>
</dbReference>
<dbReference type="AlphaFoldDB" id="A0A6A4S7N9"/>
<evidence type="ECO:0000313" key="5">
    <source>
        <dbReference type="Proteomes" id="UP000438429"/>
    </source>
</evidence>
<evidence type="ECO:0000256" key="2">
    <source>
        <dbReference type="SAM" id="MobiDB-lite"/>
    </source>
</evidence>
<reference evidence="4 5" key="1">
    <citation type="submission" date="2019-06" db="EMBL/GenBank/DDBJ databases">
        <title>Draft genomes of female and male turbot (Scophthalmus maximus).</title>
        <authorList>
            <person name="Xu H."/>
            <person name="Xu X.-W."/>
            <person name="Shao C."/>
            <person name="Chen S."/>
        </authorList>
    </citation>
    <scope>NUCLEOTIDE SEQUENCE [LARGE SCALE GENOMIC DNA]</scope>
    <source>
        <strain evidence="4">Ysfricsl-2016a</strain>
        <tissue evidence="4">Blood</tissue>
    </source>
</reference>
<dbReference type="EMBL" id="VEVO01000017">
    <property type="protein sequence ID" value="KAF0028559.1"/>
    <property type="molecule type" value="Genomic_DNA"/>
</dbReference>
<dbReference type="Proteomes" id="UP000438429">
    <property type="component" value="Unassembled WGS sequence"/>
</dbReference>
<evidence type="ECO:0000256" key="1">
    <source>
        <dbReference type="SAM" id="Coils"/>
    </source>
</evidence>
<feature type="domain" description="CIP2A N-terminal" evidence="3">
    <location>
        <begin position="2"/>
        <end position="77"/>
    </location>
</feature>
<feature type="coiled-coil region" evidence="1">
    <location>
        <begin position="146"/>
        <end position="218"/>
    </location>
</feature>
<sequence length="371" mass="42092">MSKLREQVKDMETSFYRMLQDQRIVTPLSLALTSSHRERVQTGLSLLFEATPLPDFPSLVLGESIAANNAYRPREAELSVKRVAVQEVPSPRTNSSLLDSSGGSSWGVQSLVEKIQNGLELQEQVKDSHVSEIIDVYAQKFSAFAAHKLGCLLKDAERRREELQGELGSQVLEVQRSKADMEELLQHNARLQRDSEEHQALKGAYNALLNRLNESERLLTEQQVAHVSLTKQSDALRKNHEALQLQHERTASVLEEREEEIRCLRSELQQRNGDITGLRGELRAEEEKGKERDQERRDLEETVDVLRKELNKTEQARKDASIKASSLELQKSQLEAKLKQREDELSKHSSMIAMIHSLSAGKMKSDVNLSL</sequence>
<name>A0A6A4S7N9_SCOMX</name>
<dbReference type="PANTHER" id="PTHR23161">
    <property type="entry name" value="PROTEIN CIP2A"/>
    <property type="match status" value="1"/>
</dbReference>
<proteinExistence type="predicted"/>
<evidence type="ECO:0000313" key="4">
    <source>
        <dbReference type="EMBL" id="KAF0028559.1"/>
    </source>
</evidence>
<dbReference type="PANTHER" id="PTHR23161:SF2">
    <property type="entry name" value="PROTEIN CIP2A"/>
    <property type="match status" value="1"/>
</dbReference>
<feature type="region of interest" description="Disordered" evidence="2">
    <location>
        <begin position="279"/>
        <end position="299"/>
    </location>
</feature>
<protein>
    <recommendedName>
        <fullName evidence="3">CIP2A N-terminal domain-containing protein</fullName>
    </recommendedName>
</protein>